<comment type="similarity">
    <text evidence="1 5">Belongs to the polyribonucleotide nucleotidyltransferase family.</text>
</comment>
<dbReference type="EC" id="2.7.7.8" evidence="5"/>
<dbReference type="Gene3D" id="2.40.50.140">
    <property type="entry name" value="Nucleic acid-binding proteins"/>
    <property type="match status" value="1"/>
</dbReference>
<keyword evidence="2 5" id="KW-0808">Transferase</keyword>
<dbReference type="SMART" id="SM00316">
    <property type="entry name" value="S1"/>
    <property type="match status" value="1"/>
</dbReference>
<evidence type="ECO:0000256" key="5">
    <source>
        <dbReference type="HAMAP-Rule" id="MF_01595"/>
    </source>
</evidence>
<feature type="binding site" evidence="5">
    <location>
        <position position="489"/>
    </location>
    <ligand>
        <name>Mg(2+)</name>
        <dbReference type="ChEBI" id="CHEBI:18420"/>
    </ligand>
</feature>
<dbReference type="InterPro" id="IPR020568">
    <property type="entry name" value="Ribosomal_Su5_D2-typ_SF"/>
</dbReference>
<protein>
    <recommendedName>
        <fullName evidence="5">Polyribonucleotide nucleotidyltransferase</fullName>
        <ecNumber evidence="5">2.7.7.8</ecNumber>
    </recommendedName>
    <alternativeName>
        <fullName evidence="5">Polynucleotide phosphorylase</fullName>
        <shortName evidence="5">PNPase</shortName>
    </alternativeName>
</protein>
<dbReference type="Pfam" id="PF03725">
    <property type="entry name" value="RNase_PH_C"/>
    <property type="match status" value="1"/>
</dbReference>
<dbReference type="InterPro" id="IPR015847">
    <property type="entry name" value="ExoRNase_PH_dom2"/>
</dbReference>
<evidence type="ECO:0000259" key="7">
    <source>
        <dbReference type="PROSITE" id="PS50126"/>
    </source>
</evidence>
<dbReference type="NCBIfam" id="TIGR03591">
    <property type="entry name" value="polynuc_phos"/>
    <property type="match status" value="1"/>
</dbReference>
<organism evidence="8 9">
    <name type="scientific">Candidatus Kaiserbacteria bacterium CG10_big_fil_rev_8_21_14_0_10_43_70</name>
    <dbReference type="NCBI Taxonomy" id="1974605"/>
    <lineage>
        <taxon>Bacteria</taxon>
        <taxon>Candidatus Kaiseribacteriota</taxon>
    </lineage>
</organism>
<dbReference type="Pfam" id="PF00013">
    <property type="entry name" value="KH_1"/>
    <property type="match status" value="1"/>
</dbReference>
<dbReference type="InterPro" id="IPR004088">
    <property type="entry name" value="KH_dom_type_1"/>
</dbReference>
<dbReference type="Proteomes" id="UP000230706">
    <property type="component" value="Unassembled WGS sequence"/>
</dbReference>
<comment type="cofactor">
    <cofactor evidence="5">
        <name>Mg(2+)</name>
        <dbReference type="ChEBI" id="CHEBI:18420"/>
    </cofactor>
</comment>
<dbReference type="GO" id="GO:0000175">
    <property type="term" value="F:3'-5'-RNA exonuclease activity"/>
    <property type="evidence" value="ECO:0007669"/>
    <property type="project" value="TreeGrafter"/>
</dbReference>
<dbReference type="Gene3D" id="3.30.1370.10">
    <property type="entry name" value="K Homology domain, type 1"/>
    <property type="match status" value="1"/>
</dbReference>
<keyword evidence="3 5" id="KW-0548">Nucleotidyltransferase</keyword>
<dbReference type="SUPFAM" id="SSF54211">
    <property type="entry name" value="Ribosomal protein S5 domain 2-like"/>
    <property type="match status" value="2"/>
</dbReference>
<dbReference type="GO" id="GO:0000287">
    <property type="term" value="F:magnesium ion binding"/>
    <property type="evidence" value="ECO:0007669"/>
    <property type="project" value="UniProtKB-UniRule"/>
</dbReference>
<evidence type="ECO:0000256" key="1">
    <source>
        <dbReference type="ARBA" id="ARBA00007404"/>
    </source>
</evidence>
<dbReference type="AlphaFoldDB" id="A0A2H0UL50"/>
<dbReference type="InterPro" id="IPR036612">
    <property type="entry name" value="KH_dom_type_1_sf"/>
</dbReference>
<dbReference type="EMBL" id="PFBF01000025">
    <property type="protein sequence ID" value="PIR86396.1"/>
    <property type="molecule type" value="Genomic_DNA"/>
</dbReference>
<comment type="catalytic activity">
    <reaction evidence="5">
        <text>RNA(n+1) + phosphate = RNA(n) + a ribonucleoside 5'-diphosphate</text>
        <dbReference type="Rhea" id="RHEA:22096"/>
        <dbReference type="Rhea" id="RHEA-COMP:14527"/>
        <dbReference type="Rhea" id="RHEA-COMP:17342"/>
        <dbReference type="ChEBI" id="CHEBI:43474"/>
        <dbReference type="ChEBI" id="CHEBI:57930"/>
        <dbReference type="ChEBI" id="CHEBI:140395"/>
        <dbReference type="EC" id="2.7.7.8"/>
    </reaction>
</comment>
<feature type="region of interest" description="Disordered" evidence="6">
    <location>
        <begin position="698"/>
        <end position="720"/>
    </location>
</feature>
<dbReference type="InterPro" id="IPR012162">
    <property type="entry name" value="PNPase"/>
</dbReference>
<dbReference type="GO" id="GO:0005829">
    <property type="term" value="C:cytosol"/>
    <property type="evidence" value="ECO:0007669"/>
    <property type="project" value="TreeGrafter"/>
</dbReference>
<dbReference type="SMART" id="SM00322">
    <property type="entry name" value="KH"/>
    <property type="match status" value="1"/>
</dbReference>
<dbReference type="GO" id="GO:0006402">
    <property type="term" value="P:mRNA catabolic process"/>
    <property type="evidence" value="ECO:0007669"/>
    <property type="project" value="UniProtKB-UniRule"/>
</dbReference>
<comment type="subcellular location">
    <subcellularLocation>
        <location evidence="5">Cytoplasm</location>
    </subcellularLocation>
</comment>
<dbReference type="InterPro" id="IPR003029">
    <property type="entry name" value="S1_domain"/>
</dbReference>
<comment type="caution">
    <text evidence="8">The sequence shown here is derived from an EMBL/GenBank/DDBJ whole genome shotgun (WGS) entry which is preliminary data.</text>
</comment>
<proteinExistence type="inferred from homology"/>
<dbReference type="PROSITE" id="PS50126">
    <property type="entry name" value="S1"/>
    <property type="match status" value="1"/>
</dbReference>
<dbReference type="Pfam" id="PF00575">
    <property type="entry name" value="S1"/>
    <property type="match status" value="1"/>
</dbReference>
<dbReference type="Pfam" id="PF01138">
    <property type="entry name" value="RNase_PH"/>
    <property type="match status" value="2"/>
</dbReference>
<dbReference type="InterPro" id="IPR012340">
    <property type="entry name" value="NA-bd_OB-fold"/>
</dbReference>
<evidence type="ECO:0000313" key="9">
    <source>
        <dbReference type="Proteomes" id="UP000230706"/>
    </source>
</evidence>
<dbReference type="InterPro" id="IPR027408">
    <property type="entry name" value="PNPase/RNase_PH_dom_sf"/>
</dbReference>
<dbReference type="InterPro" id="IPR001247">
    <property type="entry name" value="ExoRNase_PH_dom1"/>
</dbReference>
<dbReference type="PROSITE" id="PS50084">
    <property type="entry name" value="KH_TYPE_1"/>
    <property type="match status" value="1"/>
</dbReference>
<dbReference type="CDD" id="cd11364">
    <property type="entry name" value="RNase_PH_PNPase_2"/>
    <property type="match status" value="1"/>
</dbReference>
<sequence>MQKKEYSMELGGKTLTAEFTDIADQANGSVIIRYGNSAILATAVMGGERSGLDYFPLSVEYEEKFYAAGAILGSRFQRREGRPSDEAILSARVVDRTIRPLFDHHIRRDVQVVITVLSIDEDDTDVLGVMGASLALGTSDIPWNGPVSAVRIGKNGGDKLIINPTYKERGEETHMDLLACGKDGHINMIEIGASEADESTIQLGLKKAAEIHSELQEFQEKIISEIGKEKKKIETREVSNEIKELFEKEIEPNMLNEVFGGNGSYALKDKWIKKVSEEIEGVSLADAGDYFEEMIDQLVHDEAISNNRRQDGRKMDEIRPLYAQAGGISGMIHGTGLFYRGGTHVLSALTLGGPEDAQLLDTIEFQDTKKKYMHHYNFPPFSVGETGRVGGFNRRMIGHGALAEKAIIPVLPSIEEFPYTIRIVSETMASNGSSSMASVCGSTLALLDAGVPIKKPVAGIAMGMMSDEKGNHKILTDIQGPEDHHGDMDFKVAGTREGVTAVQMDVKVSGVPIDVLMEAFSDAKKAILAILDVIEKEIDKPRENIHKRAPKILTLSVKEDQIGLVIGPGGKTINGIKDATGVTDINIDDDGTVYITGNGGTAQEAYRMISELTHEYKVGEKFENATVTRIMDFGAFVKIGTNTEGLVHISEIAPFRINTVSEILSEGEQVAVIIKEIDEKNRINLSIKDIDPEFAIKKGVKPMSSQTQNGGGKEKPEQKS</sequence>
<evidence type="ECO:0000256" key="4">
    <source>
        <dbReference type="ARBA" id="ARBA00022884"/>
    </source>
</evidence>
<gene>
    <name evidence="5" type="primary">pnp</name>
    <name evidence="8" type="ORF">COU13_01170</name>
</gene>
<reference evidence="9" key="1">
    <citation type="submission" date="2017-09" db="EMBL/GenBank/DDBJ databases">
        <title>Depth-based differentiation of microbial function through sediment-hosted aquifers and enrichment of novel symbionts in the deep terrestrial subsurface.</title>
        <authorList>
            <person name="Probst A.J."/>
            <person name="Ladd B."/>
            <person name="Jarett J.K."/>
            <person name="Geller-Mcgrath D.E."/>
            <person name="Sieber C.M.K."/>
            <person name="Emerson J.B."/>
            <person name="Anantharaman K."/>
            <person name="Thomas B.C."/>
            <person name="Malmstrom R."/>
            <person name="Stieglmeier M."/>
            <person name="Klingl A."/>
            <person name="Woyke T."/>
            <person name="Ryan C.M."/>
            <person name="Banfield J.F."/>
        </authorList>
    </citation>
    <scope>NUCLEOTIDE SEQUENCE [LARGE SCALE GENOMIC DNA]</scope>
</reference>
<dbReference type="InterPro" id="IPR004087">
    <property type="entry name" value="KH_dom"/>
</dbReference>
<dbReference type="GO" id="GO:0003723">
    <property type="term" value="F:RNA binding"/>
    <property type="evidence" value="ECO:0007669"/>
    <property type="project" value="UniProtKB-UniRule"/>
</dbReference>
<dbReference type="SUPFAM" id="SSF50249">
    <property type="entry name" value="Nucleic acid-binding proteins"/>
    <property type="match status" value="1"/>
</dbReference>
<dbReference type="PIRSF" id="PIRSF005499">
    <property type="entry name" value="PNPase"/>
    <property type="match status" value="1"/>
</dbReference>
<feature type="domain" description="S1 motif" evidence="7">
    <location>
        <begin position="619"/>
        <end position="688"/>
    </location>
</feature>
<keyword evidence="5" id="KW-0460">Magnesium</keyword>
<dbReference type="GO" id="GO:0004654">
    <property type="term" value="F:polyribonucleotide nucleotidyltransferase activity"/>
    <property type="evidence" value="ECO:0007669"/>
    <property type="project" value="UniProtKB-UniRule"/>
</dbReference>
<keyword evidence="5" id="KW-0479">Metal-binding</keyword>
<evidence type="ECO:0000256" key="2">
    <source>
        <dbReference type="ARBA" id="ARBA00022679"/>
    </source>
</evidence>
<feature type="binding site" evidence="5">
    <location>
        <position position="483"/>
    </location>
    <ligand>
        <name>Mg(2+)</name>
        <dbReference type="ChEBI" id="CHEBI:18420"/>
    </ligand>
</feature>
<keyword evidence="4 5" id="KW-0694">RNA-binding</keyword>
<dbReference type="PANTHER" id="PTHR11252:SF0">
    <property type="entry name" value="POLYRIBONUCLEOTIDE NUCLEOTIDYLTRANSFERASE 1, MITOCHONDRIAL"/>
    <property type="match status" value="1"/>
</dbReference>
<dbReference type="InterPro" id="IPR036345">
    <property type="entry name" value="ExoRNase_PH_dom2_sf"/>
</dbReference>
<name>A0A2H0UL50_9BACT</name>
<dbReference type="FunFam" id="3.30.1370.10:FF:000001">
    <property type="entry name" value="Polyribonucleotide nucleotidyltransferase"/>
    <property type="match status" value="1"/>
</dbReference>
<dbReference type="CDD" id="cd02393">
    <property type="entry name" value="KH-I_PNPase"/>
    <property type="match status" value="1"/>
</dbReference>
<accession>A0A2H0UL50</accession>
<dbReference type="SUPFAM" id="SSF54791">
    <property type="entry name" value="Eukaryotic type KH-domain (KH-domain type I)"/>
    <property type="match status" value="1"/>
</dbReference>
<dbReference type="PANTHER" id="PTHR11252">
    <property type="entry name" value="POLYRIBONUCLEOTIDE NUCLEOTIDYLTRANSFERASE"/>
    <property type="match status" value="1"/>
</dbReference>
<evidence type="ECO:0000256" key="3">
    <source>
        <dbReference type="ARBA" id="ARBA00022695"/>
    </source>
</evidence>
<dbReference type="Gene3D" id="3.30.230.70">
    <property type="entry name" value="GHMP Kinase, N-terminal domain"/>
    <property type="match status" value="2"/>
</dbReference>
<evidence type="ECO:0000313" key="8">
    <source>
        <dbReference type="EMBL" id="PIR86396.1"/>
    </source>
</evidence>
<dbReference type="NCBIfam" id="NF008805">
    <property type="entry name" value="PRK11824.1"/>
    <property type="match status" value="1"/>
</dbReference>
<dbReference type="HAMAP" id="MF_01595">
    <property type="entry name" value="PNPase"/>
    <property type="match status" value="1"/>
</dbReference>
<dbReference type="SUPFAM" id="SSF55666">
    <property type="entry name" value="Ribonuclease PH domain 2-like"/>
    <property type="match status" value="2"/>
</dbReference>
<keyword evidence="5" id="KW-0963">Cytoplasm</keyword>
<evidence type="ECO:0000256" key="6">
    <source>
        <dbReference type="SAM" id="MobiDB-lite"/>
    </source>
</evidence>
<comment type="function">
    <text evidence="5">Involved in mRNA degradation. Catalyzes the phosphorolysis of single-stranded polyribonucleotides processively in the 3'- to 5'-direction.</text>
</comment>